<dbReference type="PROSITE" id="PS51318">
    <property type="entry name" value="TAT"/>
    <property type="match status" value="1"/>
</dbReference>
<reference evidence="7 8" key="1">
    <citation type="submission" date="2023-11" db="EMBL/GenBank/DDBJ databases">
        <title>Paucibacter sp. nov., isolated from fresh soil in Korea.</title>
        <authorList>
            <person name="Le N.T.T."/>
        </authorList>
    </citation>
    <scope>NUCLEOTIDE SEQUENCE [LARGE SCALE GENOMIC DNA]</scope>
    <source>
        <strain evidence="7 8">R3-3</strain>
    </source>
</reference>
<sequence>MSSRRRALALIGAALAGGCALPEVAAPSLDELYPPMPAGPAPGASARMRELCAGLGRGINFGNMLEAPLEGEWGLRASDEFIDLVGSEGFCRSVRLPVRWSNHASRDAAAVIDPAFFARVDEVLDKLLARGCTVILNMHHYRQLDGDPLDSDLSVPHALLRVRFLAMWRQIAERYASRSEDRLLFEPYNEPHGLQDEQGGVSWNDLLSRAVRVIRRSNPTRAIVIGPGRWNSVDALPHLLLPPDPNLILTVHSYEPFDFTHQGASWVKPYKPTGQDCCSTDQLARMTAVLDKAQRECKRLGYPFFVGEFGAYERAAMPARARYARAMREAMEARGLPWFWWELASGFGVYDPKAHAFRQPLFDALYGA</sequence>
<dbReference type="Gene3D" id="3.20.20.80">
    <property type="entry name" value="Glycosidases"/>
    <property type="match status" value="1"/>
</dbReference>
<dbReference type="Proteomes" id="UP001285263">
    <property type="component" value="Unassembled WGS sequence"/>
</dbReference>
<organism evidence="7 8">
    <name type="scientific">Roseateles agri</name>
    <dbReference type="NCBI Taxonomy" id="3098619"/>
    <lineage>
        <taxon>Bacteria</taxon>
        <taxon>Pseudomonadati</taxon>
        <taxon>Pseudomonadota</taxon>
        <taxon>Betaproteobacteria</taxon>
        <taxon>Burkholderiales</taxon>
        <taxon>Sphaerotilaceae</taxon>
        <taxon>Roseateles</taxon>
    </lineage>
</organism>
<feature type="signal peptide" evidence="5">
    <location>
        <begin position="1"/>
        <end position="25"/>
    </location>
</feature>
<keyword evidence="8" id="KW-1185">Reference proteome</keyword>
<dbReference type="PANTHER" id="PTHR31297:SF17">
    <property type="entry name" value="ENDOGLUCANASE"/>
    <property type="match status" value="1"/>
</dbReference>
<keyword evidence="2 4" id="KW-0378">Hydrolase</keyword>
<proteinExistence type="inferred from homology"/>
<dbReference type="SUPFAM" id="SSF51445">
    <property type="entry name" value="(Trans)glycosidases"/>
    <property type="match status" value="1"/>
</dbReference>
<evidence type="ECO:0000256" key="5">
    <source>
        <dbReference type="SAM" id="SignalP"/>
    </source>
</evidence>
<dbReference type="InterPro" id="IPR006311">
    <property type="entry name" value="TAT_signal"/>
</dbReference>
<keyword evidence="3 4" id="KW-0326">Glycosidase</keyword>
<dbReference type="PROSITE" id="PS51257">
    <property type="entry name" value="PROKAR_LIPOPROTEIN"/>
    <property type="match status" value="1"/>
</dbReference>
<dbReference type="InterPro" id="IPR001547">
    <property type="entry name" value="Glyco_hydro_5"/>
</dbReference>
<dbReference type="RefSeq" id="WP_320423290.1">
    <property type="nucleotide sequence ID" value="NZ_JAXCLA010000004.1"/>
</dbReference>
<protein>
    <submittedName>
        <fullName evidence="7">Glycoside hydrolase family 5 protein</fullName>
    </submittedName>
</protein>
<gene>
    <name evidence="7" type="ORF">SNE35_12740</name>
</gene>
<dbReference type="GO" id="GO:0016787">
    <property type="term" value="F:hydrolase activity"/>
    <property type="evidence" value="ECO:0007669"/>
    <property type="project" value="UniProtKB-KW"/>
</dbReference>
<evidence type="ECO:0000313" key="7">
    <source>
        <dbReference type="EMBL" id="MDY0745381.1"/>
    </source>
</evidence>
<name>A0ABU5DHW8_9BURK</name>
<dbReference type="EMBL" id="JAXCLA010000004">
    <property type="protein sequence ID" value="MDY0745381.1"/>
    <property type="molecule type" value="Genomic_DNA"/>
</dbReference>
<dbReference type="Pfam" id="PF00150">
    <property type="entry name" value="Cellulase"/>
    <property type="match status" value="1"/>
</dbReference>
<feature type="chain" id="PRO_5046668572" evidence="5">
    <location>
        <begin position="26"/>
        <end position="368"/>
    </location>
</feature>
<accession>A0ABU5DHW8</accession>
<evidence type="ECO:0000313" key="8">
    <source>
        <dbReference type="Proteomes" id="UP001285263"/>
    </source>
</evidence>
<evidence type="ECO:0000256" key="1">
    <source>
        <dbReference type="ARBA" id="ARBA00022729"/>
    </source>
</evidence>
<feature type="domain" description="Glycoside hydrolase family 5" evidence="6">
    <location>
        <begin position="70"/>
        <end position="343"/>
    </location>
</feature>
<dbReference type="PANTHER" id="PTHR31297">
    <property type="entry name" value="GLUCAN ENDO-1,6-BETA-GLUCOSIDASE B"/>
    <property type="match status" value="1"/>
</dbReference>
<keyword evidence="1 5" id="KW-0732">Signal</keyword>
<dbReference type="InterPro" id="IPR050386">
    <property type="entry name" value="Glycosyl_hydrolase_5"/>
</dbReference>
<evidence type="ECO:0000256" key="4">
    <source>
        <dbReference type="RuleBase" id="RU361153"/>
    </source>
</evidence>
<evidence type="ECO:0000256" key="3">
    <source>
        <dbReference type="ARBA" id="ARBA00023295"/>
    </source>
</evidence>
<evidence type="ECO:0000256" key="2">
    <source>
        <dbReference type="ARBA" id="ARBA00022801"/>
    </source>
</evidence>
<evidence type="ECO:0000259" key="6">
    <source>
        <dbReference type="Pfam" id="PF00150"/>
    </source>
</evidence>
<comment type="caution">
    <text evidence="7">The sequence shown here is derived from an EMBL/GenBank/DDBJ whole genome shotgun (WGS) entry which is preliminary data.</text>
</comment>
<comment type="similarity">
    <text evidence="4">Belongs to the glycosyl hydrolase 5 (cellulase A) family.</text>
</comment>
<dbReference type="InterPro" id="IPR017853">
    <property type="entry name" value="GH"/>
</dbReference>